<feature type="region of interest" description="Disordered" evidence="5">
    <location>
        <begin position="922"/>
        <end position="944"/>
    </location>
</feature>
<feature type="compositionally biased region" description="Polar residues" evidence="5">
    <location>
        <begin position="248"/>
        <end position="260"/>
    </location>
</feature>
<dbReference type="GO" id="GO:0030246">
    <property type="term" value="F:carbohydrate binding"/>
    <property type="evidence" value="ECO:0007669"/>
    <property type="project" value="UniProtKB-KW"/>
</dbReference>
<dbReference type="InterPro" id="IPR000772">
    <property type="entry name" value="Ricin_B_lectin"/>
</dbReference>
<feature type="region of interest" description="Disordered" evidence="5">
    <location>
        <begin position="1843"/>
        <end position="1865"/>
    </location>
</feature>
<feature type="region of interest" description="Disordered" evidence="5">
    <location>
        <begin position="156"/>
        <end position="201"/>
    </location>
</feature>
<protein>
    <recommendedName>
        <fullName evidence="6">Beta/gamma crystallin 'Greek key' domain-containing protein</fullName>
    </recommendedName>
</protein>
<evidence type="ECO:0000256" key="5">
    <source>
        <dbReference type="SAM" id="MobiDB-lite"/>
    </source>
</evidence>
<evidence type="ECO:0000259" key="6">
    <source>
        <dbReference type="PROSITE" id="PS50915"/>
    </source>
</evidence>
<feature type="region of interest" description="Disordered" evidence="5">
    <location>
        <begin position="807"/>
        <end position="827"/>
    </location>
</feature>
<dbReference type="GO" id="GO:0005212">
    <property type="term" value="F:structural constituent of eye lens"/>
    <property type="evidence" value="ECO:0007669"/>
    <property type="project" value="TreeGrafter"/>
</dbReference>
<sequence>MSGGGRRRAGSSWPSFSRFFAPRSPSRDEEEEKPAIHIHTYICVFKLNFISNLLLILFLKISQSEDSRSHSEKSANLSPEEDSKKPDNFPSLPSDTKTVDNDKQPKEGFLQFLGSLFNISAKSPQQPTLKSEHDKTEKDSQNRIVLHEEEFKKESDMCSSCPLEEPNPATEEKDLPTSVGLSDAISQDKTGESEQESSGLLKKVECEPEVSAITYSTYRGPRQILKILKNQTKLETLTSVQRTDETSDSSADTQTGTGSESEAVISPDSPVKNTDLPKGPLKDAILNNSNYKESILNRPSLLNRPSSSTETLSSSIVESGYNHPLNYVPVYKIDNDMIGSMLFGNDTKDPRNPAFQRIVNPKTTFENSFLKNDRASEQRGECFQPPSIVLSDLNVGLSSRESEIVKHECEDLSSASKTTLYGKLGLPESKCSVSYHFGSIVLHHQAEADTEHMNEENRTVIQDSQINMQVKENTKEKEISSPTGLLSSANILHARNEVVGSLLKDTDYSLTTKNFDSAPSDKVSQGTIIIQNDHPSIEFVNEAEKVDCVQNSITPGLKFEVNRNHISVSPFESENLELAKVLPGSSDVNNETTSPLLESEKPDFYDSAPTFDFKGGIFRKCETPILKNVSLPIEHEQDKIVHSTTLKEIDLVLPDFDSEEICQAEISASDSEFKDKHLQATSQSNHRSQSEALLVLESSVAEDLLHGYDSKVIGSATYDENKISLGPYEPRDIDGTKIISDKSGIGLSSSDVLSKSQEDDGTLKFLGSDISVAKITSKLKAKSSLEVSSMLKAEGTTSFKRHYEKNNLLGDSSTSKPEEANMLTNSSKPKDNFEILKVTTELSHEDTSLVMMMSTNSSHWEFEKANQTGAEMTSCHRHDKDVPKIHMEKGGPNYLTAAVLKNAMEADAQTVASVTVSVNSSSQQCSEASAEDTGTRKRAYDRPLNSNGDLAKTAERLVGIILDSVRQKIKSTHIRINYQDCNAVTLKEEATGKKTSEEKEKTLIQLPDHECSVKDMSEDKREEKACVLTTVGEGNLLIDTDKMDMSNLLIIKARELVNEVIHGAQQKLIDGHYRKTKPRNHTRSTEKANATKILNNDIIKPHYIAKGFLPSEQPESQSITKLSENKESKSLLAKSNLNNDTDSTKGREIVPYQKNLYAGNGFEQSDSVELPKSDVLLSENISHKDLDYKGMPLTGNTEESEAQKAPSRIGSGGNRKTQTEDTGTVVINFKWPPFMNDEVYTHLPSTSKNSFSDSLVCINEKCLPGHSNKSLPITMLEIGKVYRKDAEFNIGKIEMAPPMLEMGKVCKKSTELNVGENELMPSMLEMVKTYKMDAKLNAGENELMPSVLEMGKAYGRSELNITKLEGTLDSFKMGKPFKRNTSEMTPVTIEMEKAFEKNIEGDVGKTTMISTELKMEKTHRDDIQLNITQDDSAKPTILEVANMNQKTIEGNIGESKEIPALIEVEKVYQMDTEENFGETEMRPIETKKSVVLYDSKAKSQFEGYELPTLSKDCEGNIGFMTPDFLAEDSKLRTEKNLCVTAVCGKERDLDYDFANEHSHLAFMPQDEQGNSSFTILYEEPLQDEGQYLSAKEGANSLVFPNESTNGLPHVLVCERSESRTDLVHHFEKENKSSEMFDSDSSEMFLSVEAKRYKVYPLALSPIYEDDSSQEDILSSEVSPGHRGSSAKSRDGASQPSSVLSLLQSVSERLRMNFDDREKLVAEEEVVDEDEEGPRHKEIILKTGKREHVTFQLPDCSIIYQGEDQEGTRSSKMPLFLSNEPTASNQQTVLWQDRSLLYHAPGPFLQKSDLSSKLHSSFKSVYNQYLQTTKTLLPEKGPKFGGNLQEPVPKLSTCPENPIDKQSLRSNPRPGKMVIYDLHGSKYKQEIYNNILDATSWTFPNGAFIRVVRGCWILYEKPHFQGHKCVLEEGEKVLNRDWIFWSKKHQTRNFVIGSIRRVLKDCSVPEIELCPQSDAACCPVYLQRSVANLEELNFPRSVSFAVKAGVWLAFPDVNFKGQVTVLEEGHGLFEISSSEMKSLHPLQMGGLKVEMPMNLRVIIYDKTHFFGKAKEFNEHVDSVPELFRNDENFFGIASIRVIGGVWVAYEKEHFKGQQYLLEEGEYEDISTWETLNSTLLSFRYLQANFIESSITLFESDVENSKFINIINRDIPDLEEVGFGNETRSIHVKSGVWVGYQQQFFCGEQYILEKGKYKSFFDWGGSNNQILSIRPVRLEPLGINEPLYLLKAYDQPNFQGNCVDFTDHISDMTDFIPHSFKVLRGCWLMHFQEDVTCNQCVLEEGLYADLTSCGCSPASVKSLKPIDYVFEEPFISLFALEHCEGRELHLGDAINSILNKDLYFYTQSVWVKSGLWIAYEGSNFLGRQILLEPREISNWSAFSGWKTIGSLRPIKQPSVYIRIKNRAQGEYLTVTGNLADLRTTSVCISPYNGKNTQMWYYCRGLFKSKANDTCLDVIGGKDVPGAKVAVWNEHGKLRQKWKMNKDGTISSYLNDQLVLDIKGGSYCDKTHIIINQPLEGEPTQQWDIEIL</sequence>
<dbReference type="FunFam" id="2.60.20.10:FF:000006">
    <property type="entry name" value="Very large A-kinase anchor protein"/>
    <property type="match status" value="1"/>
</dbReference>
<dbReference type="InterPro" id="IPR011024">
    <property type="entry name" value="G_crystallin-like"/>
</dbReference>
<dbReference type="PANTHER" id="PTHR11818">
    <property type="entry name" value="BETA/GAMMA CRYSTALLIN"/>
    <property type="match status" value="1"/>
</dbReference>
<feature type="domain" description="Beta/gamma crystallin 'Greek key'" evidence="6">
    <location>
        <begin position="2099"/>
        <end position="2141"/>
    </location>
</feature>
<dbReference type="FunFam" id="2.60.20.10:FF:000011">
    <property type="entry name" value="very large A-kinase anchor protein"/>
    <property type="match status" value="1"/>
</dbReference>
<feature type="domain" description="Beta/gamma crystallin 'Greek key'" evidence="6">
    <location>
        <begin position="2189"/>
        <end position="2231"/>
    </location>
</feature>
<feature type="region of interest" description="Disordered" evidence="5">
    <location>
        <begin position="123"/>
        <end position="142"/>
    </location>
</feature>
<dbReference type="SUPFAM" id="SSF50370">
    <property type="entry name" value="Ricin B-like lectins"/>
    <property type="match status" value="1"/>
</dbReference>
<dbReference type="FunFam" id="2.60.20.10:FF:000013">
    <property type="entry name" value="Crystallin beta-gamma domain containing 3"/>
    <property type="match status" value="1"/>
</dbReference>
<feature type="region of interest" description="Disordered" evidence="5">
    <location>
        <begin position="1670"/>
        <end position="1697"/>
    </location>
</feature>
<dbReference type="InterPro" id="IPR050252">
    <property type="entry name" value="Beta/Gamma-Crystallin"/>
</dbReference>
<dbReference type="OMA" id="YEDKPEP"/>
<evidence type="ECO:0000256" key="1">
    <source>
        <dbReference type="ARBA" id="ARBA00009646"/>
    </source>
</evidence>
<reference evidence="7" key="3">
    <citation type="submission" date="2025-09" db="UniProtKB">
        <authorList>
            <consortium name="Ensembl"/>
        </authorList>
    </citation>
    <scope>IDENTIFICATION</scope>
</reference>
<dbReference type="Proteomes" id="UP000314987">
    <property type="component" value="Unassembled WGS sequence"/>
</dbReference>
<dbReference type="InterPro" id="IPR001064">
    <property type="entry name" value="Beta/gamma_crystallin"/>
</dbReference>
<dbReference type="FunFam" id="2.60.20.10:FF:000008">
    <property type="entry name" value="very large A-kinase anchor protein"/>
    <property type="match status" value="1"/>
</dbReference>
<evidence type="ECO:0000256" key="3">
    <source>
        <dbReference type="ARBA" id="ARBA00022734"/>
    </source>
</evidence>
<organism evidence="7 8">
    <name type="scientific">Vombatus ursinus</name>
    <name type="common">Common wombat</name>
    <dbReference type="NCBI Taxonomy" id="29139"/>
    <lineage>
        <taxon>Eukaryota</taxon>
        <taxon>Metazoa</taxon>
        <taxon>Chordata</taxon>
        <taxon>Craniata</taxon>
        <taxon>Vertebrata</taxon>
        <taxon>Euteleostomi</taxon>
        <taxon>Mammalia</taxon>
        <taxon>Metatheria</taxon>
        <taxon>Diprotodontia</taxon>
        <taxon>Vombatidae</taxon>
        <taxon>Vombatus</taxon>
    </lineage>
</organism>
<name>A0A4X2JW46_VOMUR</name>
<dbReference type="GO" id="GO:0007601">
    <property type="term" value="P:visual perception"/>
    <property type="evidence" value="ECO:0007669"/>
    <property type="project" value="TreeGrafter"/>
</dbReference>
<keyword evidence="3" id="KW-0430">Lectin</keyword>
<dbReference type="PROSITE" id="PS50231">
    <property type="entry name" value="RICIN_B_LECTIN"/>
    <property type="match status" value="1"/>
</dbReference>
<proteinExistence type="inferred from homology"/>
<dbReference type="Gene3D" id="2.80.10.50">
    <property type="match status" value="1"/>
</dbReference>
<feature type="domain" description="Beta/gamma crystallin 'Greek key'" evidence="6">
    <location>
        <begin position="2054"/>
        <end position="2098"/>
    </location>
</feature>
<dbReference type="FunFam" id="2.60.20.10:FF:000010">
    <property type="entry name" value="very large A-kinase anchor protein"/>
    <property type="match status" value="1"/>
</dbReference>
<feature type="region of interest" description="Disordered" evidence="5">
    <location>
        <begin position="68"/>
        <end position="103"/>
    </location>
</feature>
<dbReference type="FunFam" id="2.60.20.10:FF:000009">
    <property type="entry name" value="very large A-kinase anchor protein"/>
    <property type="match status" value="1"/>
</dbReference>
<gene>
    <name evidence="7" type="primary">CRYBG3</name>
</gene>
<dbReference type="InterPro" id="IPR035992">
    <property type="entry name" value="Ricin_B-like_lectins"/>
</dbReference>
<evidence type="ECO:0000256" key="4">
    <source>
        <dbReference type="ARBA" id="ARBA00022737"/>
    </source>
</evidence>
<dbReference type="GO" id="GO:0002088">
    <property type="term" value="P:lens development in camera-type eye"/>
    <property type="evidence" value="ECO:0007669"/>
    <property type="project" value="TreeGrafter"/>
</dbReference>
<dbReference type="FunFam" id="2.80.10.50:FF:000038">
    <property type="entry name" value="very large A-kinase anchor protein isoform X1"/>
    <property type="match status" value="1"/>
</dbReference>
<feature type="region of interest" description="Disordered" evidence="5">
    <location>
        <begin position="238"/>
        <end position="284"/>
    </location>
</feature>
<dbReference type="STRING" id="29139.ENSVURP00010002151"/>
<comment type="similarity">
    <text evidence="1">Belongs to the beta/gamma-crystallin family.</text>
</comment>
<keyword evidence="8" id="KW-1185">Reference proteome</keyword>
<feature type="region of interest" description="Disordered" evidence="5">
    <location>
        <begin position="1187"/>
        <end position="1220"/>
    </location>
</feature>
<dbReference type="PROSITE" id="PS50915">
    <property type="entry name" value="CRYSTALLIN_BETA_GAMMA"/>
    <property type="match status" value="5"/>
</dbReference>
<dbReference type="Pfam" id="PF00652">
    <property type="entry name" value="Ricin_B_lectin"/>
    <property type="match status" value="1"/>
</dbReference>
<dbReference type="PANTHER" id="PTHR11818:SF38">
    <property type="entry name" value="VERY LARGE A-KINASE ANCHOR PROTEIN"/>
    <property type="match status" value="1"/>
</dbReference>
<dbReference type="SMART" id="SM00247">
    <property type="entry name" value="XTALbg"/>
    <property type="match status" value="5"/>
</dbReference>
<reference evidence="8" key="1">
    <citation type="submission" date="2018-12" db="EMBL/GenBank/DDBJ databases">
        <authorList>
            <person name="Yazar S."/>
        </authorList>
    </citation>
    <scope>NUCLEOTIDE SEQUENCE [LARGE SCALE GENOMIC DNA]</scope>
</reference>
<evidence type="ECO:0000256" key="2">
    <source>
        <dbReference type="ARBA" id="ARBA00022553"/>
    </source>
</evidence>
<dbReference type="GeneTree" id="ENSGT00940000160816"/>
<reference evidence="7" key="2">
    <citation type="submission" date="2025-08" db="UniProtKB">
        <authorList>
            <consortium name="Ensembl"/>
        </authorList>
    </citation>
    <scope>IDENTIFICATION</scope>
</reference>
<keyword evidence="2" id="KW-0597">Phosphoprotein</keyword>
<feature type="compositionally biased region" description="Low complexity" evidence="5">
    <location>
        <begin position="10"/>
        <end position="24"/>
    </location>
</feature>
<evidence type="ECO:0000313" key="7">
    <source>
        <dbReference type="Ensembl" id="ENSVURP00010002151.1"/>
    </source>
</evidence>
<dbReference type="SUPFAM" id="SSF49695">
    <property type="entry name" value="gamma-Crystallin-like"/>
    <property type="match status" value="3"/>
</dbReference>
<dbReference type="Pfam" id="PF00030">
    <property type="entry name" value="Crystall"/>
    <property type="match status" value="5"/>
</dbReference>
<dbReference type="SMART" id="SM00458">
    <property type="entry name" value="RICIN"/>
    <property type="match status" value="1"/>
</dbReference>
<dbReference type="Ensembl" id="ENSVURT00010002456.1">
    <property type="protein sequence ID" value="ENSVURP00010002151.1"/>
    <property type="gene ID" value="ENSVURG00010001710.1"/>
</dbReference>
<dbReference type="CDD" id="cd23463">
    <property type="entry name" value="beta-trefoil_Ricin_vlAKAP"/>
    <property type="match status" value="1"/>
</dbReference>
<feature type="domain" description="Beta/gamma crystallin 'Greek key'" evidence="6">
    <location>
        <begin position="2368"/>
        <end position="2409"/>
    </location>
</feature>
<evidence type="ECO:0000313" key="8">
    <source>
        <dbReference type="Proteomes" id="UP000314987"/>
    </source>
</evidence>
<keyword evidence="4" id="KW-0677">Repeat</keyword>
<dbReference type="Gene3D" id="2.60.20.10">
    <property type="entry name" value="Crystallins"/>
    <property type="match status" value="6"/>
</dbReference>
<dbReference type="PRINTS" id="PR01367">
    <property type="entry name" value="BGCRYSTALLIN"/>
</dbReference>
<feature type="compositionally biased region" description="Basic and acidic residues" evidence="5">
    <location>
        <begin position="130"/>
        <end position="142"/>
    </location>
</feature>
<feature type="region of interest" description="Disordered" evidence="5">
    <location>
        <begin position="1"/>
        <end position="32"/>
    </location>
</feature>
<feature type="domain" description="Beta/gamma crystallin 'Greek key'" evidence="6">
    <location>
        <begin position="1909"/>
        <end position="1958"/>
    </location>
</feature>
<accession>A0A4X2JW46</accession>